<evidence type="ECO:0000256" key="1">
    <source>
        <dbReference type="ARBA" id="ARBA00001298"/>
    </source>
</evidence>
<sequence length="185" mass="21312">MQMIQTSIPDVLLFEPKVFGDERGWFFESFRQDIFEQYAGCHRFVQDNEAFSRYGVLRGLHYQKPPYTQGKLVRVIQGSVLDVAVDVRKGSPTFGQYTAQLLSDQNHRIMWVPRGFAHGYAVLSETAIFSYKCDNYYAPSHDAGIRWNDPALGIDWRLPESDVSLSDKDQRQPMFHEIDPVVLTS</sequence>
<name>A0A1D8D3V9_CHLLM</name>
<comment type="subunit">
    <text evidence="7">Homodimer.</text>
</comment>
<comment type="pathway">
    <text evidence="7">Carbohydrate biosynthesis; dTDP-L-rhamnose biosynthesis.</text>
</comment>
<evidence type="ECO:0000256" key="6">
    <source>
        <dbReference type="PIRSR" id="PIRSR600888-3"/>
    </source>
</evidence>
<evidence type="ECO:0000313" key="8">
    <source>
        <dbReference type="EMBL" id="AOS82924.1"/>
    </source>
</evidence>
<dbReference type="GO" id="GO:0005829">
    <property type="term" value="C:cytosol"/>
    <property type="evidence" value="ECO:0007669"/>
    <property type="project" value="TreeGrafter"/>
</dbReference>
<dbReference type="InterPro" id="IPR000888">
    <property type="entry name" value="RmlC-like"/>
</dbReference>
<dbReference type="KEGG" id="clz:BIU88_01435"/>
<accession>A0A1D8D3V9</accession>
<dbReference type="PANTHER" id="PTHR21047">
    <property type="entry name" value="DTDP-6-DEOXY-D-GLUCOSE-3,5 EPIMERASE"/>
    <property type="match status" value="1"/>
</dbReference>
<comment type="similarity">
    <text evidence="7">Belongs to the dTDP-4-dehydrorhamnose 3,5-epimerase family.</text>
</comment>
<evidence type="ECO:0000256" key="2">
    <source>
        <dbReference type="ARBA" id="ARBA00001997"/>
    </source>
</evidence>
<dbReference type="PANTHER" id="PTHR21047:SF2">
    <property type="entry name" value="THYMIDINE DIPHOSPHO-4-KETO-RHAMNOSE 3,5-EPIMERASE"/>
    <property type="match status" value="1"/>
</dbReference>
<dbReference type="RefSeq" id="WP_069808654.1">
    <property type="nucleotide sequence ID" value="NZ_CP017305.1"/>
</dbReference>
<reference evidence="8" key="1">
    <citation type="submission" date="2016-09" db="EMBL/GenBank/DDBJ databases">
        <title>Genome sequence of Chlorobaculum limnaeum.</title>
        <authorList>
            <person name="Liu Z."/>
            <person name="Tank M."/>
            <person name="Bryant D.A."/>
        </authorList>
    </citation>
    <scope>NUCLEOTIDE SEQUENCE [LARGE SCALE GENOMIC DNA]</scope>
    <source>
        <strain evidence="8">DSM 1677</strain>
    </source>
</reference>
<evidence type="ECO:0000256" key="4">
    <source>
        <dbReference type="ARBA" id="ARBA00019595"/>
    </source>
</evidence>
<dbReference type="AlphaFoldDB" id="A0A1D8D3V9"/>
<dbReference type="EMBL" id="CP017305">
    <property type="protein sequence ID" value="AOS82924.1"/>
    <property type="molecule type" value="Genomic_DNA"/>
</dbReference>
<comment type="catalytic activity">
    <reaction evidence="1 7">
        <text>dTDP-4-dehydro-6-deoxy-alpha-D-glucose = dTDP-4-dehydro-beta-L-rhamnose</text>
        <dbReference type="Rhea" id="RHEA:16969"/>
        <dbReference type="ChEBI" id="CHEBI:57649"/>
        <dbReference type="ChEBI" id="CHEBI:62830"/>
        <dbReference type="EC" id="5.1.3.13"/>
    </reaction>
</comment>
<evidence type="ECO:0000313" key="9">
    <source>
        <dbReference type="Proteomes" id="UP000095185"/>
    </source>
</evidence>
<dbReference type="OrthoDB" id="9800680at2"/>
<dbReference type="Gene3D" id="2.60.120.10">
    <property type="entry name" value="Jelly Rolls"/>
    <property type="match status" value="1"/>
</dbReference>
<feature type="active site" description="Proton acceptor" evidence="5">
    <location>
        <position position="61"/>
    </location>
</feature>
<dbReference type="GO" id="GO:0019305">
    <property type="term" value="P:dTDP-rhamnose biosynthetic process"/>
    <property type="evidence" value="ECO:0007669"/>
    <property type="project" value="UniProtKB-UniRule"/>
</dbReference>
<evidence type="ECO:0000256" key="7">
    <source>
        <dbReference type="RuleBase" id="RU364069"/>
    </source>
</evidence>
<dbReference type="Proteomes" id="UP000095185">
    <property type="component" value="Chromosome"/>
</dbReference>
<dbReference type="Pfam" id="PF00908">
    <property type="entry name" value="dTDP_sugar_isom"/>
    <property type="match status" value="1"/>
</dbReference>
<dbReference type="GO" id="GO:0000271">
    <property type="term" value="P:polysaccharide biosynthetic process"/>
    <property type="evidence" value="ECO:0007669"/>
    <property type="project" value="TreeGrafter"/>
</dbReference>
<keyword evidence="7" id="KW-0413">Isomerase</keyword>
<keyword evidence="9" id="KW-1185">Reference proteome</keyword>
<protein>
    <recommendedName>
        <fullName evidence="4 7">dTDP-4-dehydrorhamnose 3,5-epimerase</fullName>
        <ecNumber evidence="3 7">5.1.3.13</ecNumber>
    </recommendedName>
    <alternativeName>
        <fullName evidence="7">Thymidine diphospho-4-keto-rhamnose 3,5-epimerase</fullName>
    </alternativeName>
</protein>
<organism evidence="8 9">
    <name type="scientific">Chlorobaculum limnaeum</name>
    <dbReference type="NCBI Taxonomy" id="274537"/>
    <lineage>
        <taxon>Bacteria</taxon>
        <taxon>Pseudomonadati</taxon>
        <taxon>Chlorobiota</taxon>
        <taxon>Chlorobiia</taxon>
        <taxon>Chlorobiales</taxon>
        <taxon>Chlorobiaceae</taxon>
        <taxon>Chlorobaculum</taxon>
    </lineage>
</organism>
<dbReference type="EC" id="5.1.3.13" evidence="3 7"/>
<dbReference type="InterPro" id="IPR014710">
    <property type="entry name" value="RmlC-like_jellyroll"/>
</dbReference>
<dbReference type="SUPFAM" id="SSF51182">
    <property type="entry name" value="RmlC-like cupins"/>
    <property type="match status" value="1"/>
</dbReference>
<dbReference type="STRING" id="274537.BIU88_01435"/>
<evidence type="ECO:0000256" key="3">
    <source>
        <dbReference type="ARBA" id="ARBA00012098"/>
    </source>
</evidence>
<gene>
    <name evidence="8" type="ORF">BIU88_01435</name>
</gene>
<dbReference type="NCBIfam" id="TIGR01221">
    <property type="entry name" value="rmlC"/>
    <property type="match status" value="1"/>
</dbReference>
<feature type="active site" description="Proton donor" evidence="5">
    <location>
        <position position="131"/>
    </location>
</feature>
<dbReference type="CDD" id="cd00438">
    <property type="entry name" value="cupin_RmlC"/>
    <property type="match status" value="1"/>
</dbReference>
<proteinExistence type="inferred from homology"/>
<comment type="function">
    <text evidence="2 7">Catalyzes the epimerization of the C3' and C5'positions of dTDP-6-deoxy-D-xylo-4-hexulose, forming dTDP-6-deoxy-L-lyxo-4-hexulose.</text>
</comment>
<evidence type="ECO:0000256" key="5">
    <source>
        <dbReference type="PIRSR" id="PIRSR600888-1"/>
    </source>
</evidence>
<feature type="site" description="Participates in a stacking interaction with the thymidine ring of dTDP-4-oxo-6-deoxyglucose" evidence="6">
    <location>
        <position position="137"/>
    </location>
</feature>
<dbReference type="InterPro" id="IPR011051">
    <property type="entry name" value="RmlC_Cupin_sf"/>
</dbReference>
<dbReference type="GO" id="GO:0008830">
    <property type="term" value="F:dTDP-4-dehydrorhamnose 3,5-epimerase activity"/>
    <property type="evidence" value="ECO:0007669"/>
    <property type="project" value="UniProtKB-UniRule"/>
</dbReference>
<dbReference type="UniPathway" id="UPA00124"/>